<keyword evidence="2" id="KW-1185">Reference proteome</keyword>
<dbReference type="SUPFAM" id="SSF51182">
    <property type="entry name" value="RmlC-like cupins"/>
    <property type="match status" value="1"/>
</dbReference>
<accession>A0A5P8WIE7</accession>
<dbReference type="KEGG" id="nsh:GXM_09083"/>
<dbReference type="Gene3D" id="2.60.120.10">
    <property type="entry name" value="Jelly Rolls"/>
    <property type="match status" value="1"/>
</dbReference>
<dbReference type="AlphaFoldDB" id="A0A5P8WIE7"/>
<proteinExistence type="predicted"/>
<dbReference type="EMBL" id="CP045227">
    <property type="protein sequence ID" value="QFS51589.1"/>
    <property type="molecule type" value="Genomic_DNA"/>
</dbReference>
<evidence type="ECO:0000313" key="1">
    <source>
        <dbReference type="EMBL" id="QFS51589.1"/>
    </source>
</evidence>
<dbReference type="RefSeq" id="WP_152592051.1">
    <property type="nucleotide sequence ID" value="NZ_CP045227.1"/>
</dbReference>
<evidence type="ECO:0000313" key="2">
    <source>
        <dbReference type="Proteomes" id="UP000326678"/>
    </source>
</evidence>
<reference evidence="1 2" key="1">
    <citation type="submission" date="2019-10" db="EMBL/GenBank/DDBJ databases">
        <title>Genomic and transcriptomic insights into the perfect genentic adaptation of a filamentous nitrogen-fixing cyanobacterium to rice fields.</title>
        <authorList>
            <person name="Chen Z."/>
        </authorList>
    </citation>
    <scope>NUCLEOTIDE SEQUENCE [LARGE SCALE GENOMIC DNA]</scope>
    <source>
        <strain evidence="1">CCNUC1</strain>
    </source>
</reference>
<dbReference type="InterPro" id="IPR014710">
    <property type="entry name" value="RmlC-like_jellyroll"/>
</dbReference>
<organism evidence="1 2">
    <name type="scientific">Nostoc sphaeroides CCNUC1</name>
    <dbReference type="NCBI Taxonomy" id="2653204"/>
    <lineage>
        <taxon>Bacteria</taxon>
        <taxon>Bacillati</taxon>
        <taxon>Cyanobacteriota</taxon>
        <taxon>Cyanophyceae</taxon>
        <taxon>Nostocales</taxon>
        <taxon>Nostocaceae</taxon>
        <taxon>Nostoc</taxon>
    </lineage>
</organism>
<dbReference type="Proteomes" id="UP000326678">
    <property type="component" value="Chromosome Gxm2"/>
</dbReference>
<dbReference type="InterPro" id="IPR011051">
    <property type="entry name" value="RmlC_Cupin_sf"/>
</dbReference>
<gene>
    <name evidence="1" type="ORF">GXM_09083</name>
</gene>
<sequence>MVLKSQHIRQVPKFKKGEQLLQNQQLPIQLLVDGQGTVFVNLNEIKPFSIILSTDTNPKSTGHGFELTIDESSAIFYQWDNGDRKKISCDLNVESALDKDNNCIYWLSLNTHNPERNLRYGKGEMRFKTQLTKVSILDQDEFKWIHNIKYVIFLGSINQESVQIWRDPVTIEPAIIVISNDEITMEFVANYEFTISANLTPECQKLYANIAGKEFILDTDDFPNFSEAIKRSINNPNGWCYKKLKEKSEEFGKKDEAATYLRITLGINQGDSPGVPYVMEIWPGGHYSPIHNHARANAIIRVLHGEIVVSLYSMLSLVATHQKPFSEQRLKQGEITWIAPELNQTHKLYNPNGKDSPCITIQCYLYSDKDNSHYEYFDYINNDGTEICQFDPVSDMDFLEFKNLMKEEWHNLHNI</sequence>
<protein>
    <recommendedName>
        <fullName evidence="3">Cysteine dioxygenase</fullName>
    </recommendedName>
</protein>
<evidence type="ECO:0008006" key="3">
    <source>
        <dbReference type="Google" id="ProtNLM"/>
    </source>
</evidence>
<name>A0A5P8WIE7_9NOSO</name>
<dbReference type="CDD" id="cd10548">
    <property type="entry name" value="cupin_CDO"/>
    <property type="match status" value="1"/>
</dbReference>